<feature type="transmembrane region" description="Helical" evidence="6">
    <location>
        <begin position="96"/>
        <end position="117"/>
    </location>
</feature>
<evidence type="ECO:0000256" key="1">
    <source>
        <dbReference type="ARBA" id="ARBA00004141"/>
    </source>
</evidence>
<proteinExistence type="inferred from homology"/>
<keyword evidence="3 6" id="KW-0812">Transmembrane</keyword>
<dbReference type="EMBL" id="PGEX01000001">
    <property type="protein sequence ID" value="PJJ40465.1"/>
    <property type="molecule type" value="Genomic_DNA"/>
</dbReference>
<evidence type="ECO:0000256" key="3">
    <source>
        <dbReference type="ARBA" id="ARBA00022692"/>
    </source>
</evidence>
<dbReference type="AlphaFoldDB" id="A0A2M9A412"/>
<evidence type="ECO:0000313" key="8">
    <source>
        <dbReference type="EMBL" id="PJJ40465.1"/>
    </source>
</evidence>
<sequence>MNNQNRGFLYGILAAICYGTNPLGALHLYSAGFDPGSVLFYRFLGATILSALFLLILRKDFRLPKENIPYVCALGILFAVSALALFSSFLFMDAGIASTLLFGYPIMVAIFMVLIFHEKLQKKMLLSIFLALCGVGLLMRTSDGAALSPIGTLFVFLSSLAYAIYIIVAAHMPKPVGALKMNMYIFGICAVCLAIFNLAMPAHGIRPIKTLPEFGWALQLALIPSLLSLVFMQKSLKTIGSTPTAILGAIEPVTAVAIGVGIFGETLSIRLIFGILLILCAVTFLAVKKH</sequence>
<comment type="caution">
    <text evidence="8">The sequence shown here is derived from an EMBL/GenBank/DDBJ whole genome shotgun (WGS) entry which is preliminary data.</text>
</comment>
<dbReference type="InterPro" id="IPR000620">
    <property type="entry name" value="EamA_dom"/>
</dbReference>
<dbReference type="InterPro" id="IPR050638">
    <property type="entry name" value="AA-Vitamin_Transporters"/>
</dbReference>
<dbReference type="PANTHER" id="PTHR32322:SF2">
    <property type="entry name" value="EAMA DOMAIN-CONTAINING PROTEIN"/>
    <property type="match status" value="1"/>
</dbReference>
<feature type="domain" description="EamA" evidence="7">
    <location>
        <begin position="6"/>
        <end position="139"/>
    </location>
</feature>
<feature type="transmembrane region" description="Helical" evidence="6">
    <location>
        <begin position="244"/>
        <end position="263"/>
    </location>
</feature>
<reference evidence="8 9" key="1">
    <citation type="submission" date="2017-11" db="EMBL/GenBank/DDBJ databases">
        <title>Animal gut microbial communities from fecal samples from Wisconsin, USA.</title>
        <authorList>
            <person name="Neumann A."/>
        </authorList>
    </citation>
    <scope>NUCLEOTIDE SEQUENCE [LARGE SCALE GENOMIC DNA]</scope>
    <source>
        <strain evidence="8 9">UWS3</strain>
    </source>
</reference>
<feature type="transmembrane region" description="Helical" evidence="6">
    <location>
        <begin position="214"/>
        <end position="232"/>
    </location>
</feature>
<dbReference type="InterPro" id="IPR037185">
    <property type="entry name" value="EmrE-like"/>
</dbReference>
<keyword evidence="9" id="KW-1185">Reference proteome</keyword>
<feature type="transmembrane region" description="Helical" evidence="6">
    <location>
        <begin position="269"/>
        <end position="287"/>
    </location>
</feature>
<name>A0A2M9A412_9BACT</name>
<dbReference type="Gene3D" id="1.10.3730.20">
    <property type="match status" value="2"/>
</dbReference>
<feature type="transmembrane region" description="Helical" evidence="6">
    <location>
        <begin position="69"/>
        <end position="90"/>
    </location>
</feature>
<dbReference type="GO" id="GO:0016020">
    <property type="term" value="C:membrane"/>
    <property type="evidence" value="ECO:0007669"/>
    <property type="project" value="UniProtKB-SubCell"/>
</dbReference>
<feature type="transmembrane region" description="Helical" evidence="6">
    <location>
        <begin position="147"/>
        <end position="170"/>
    </location>
</feature>
<protein>
    <submittedName>
        <fullName evidence="8">Threonine/homoserine efflux transporter RhtA</fullName>
    </submittedName>
</protein>
<evidence type="ECO:0000256" key="2">
    <source>
        <dbReference type="ARBA" id="ARBA00007362"/>
    </source>
</evidence>
<feature type="transmembrane region" description="Helical" evidence="6">
    <location>
        <begin position="7"/>
        <end position="27"/>
    </location>
</feature>
<organism evidence="8 9">
    <name type="scientific">Hallerella succinigenes</name>
    <dbReference type="NCBI Taxonomy" id="1896222"/>
    <lineage>
        <taxon>Bacteria</taxon>
        <taxon>Pseudomonadati</taxon>
        <taxon>Fibrobacterota</taxon>
        <taxon>Fibrobacteria</taxon>
        <taxon>Fibrobacterales</taxon>
        <taxon>Fibrobacteraceae</taxon>
        <taxon>Hallerella</taxon>
    </lineage>
</organism>
<gene>
    <name evidence="8" type="ORF">BGX16_0389</name>
</gene>
<feature type="transmembrane region" description="Helical" evidence="6">
    <location>
        <begin position="182"/>
        <end position="202"/>
    </location>
</feature>
<dbReference type="SUPFAM" id="SSF103481">
    <property type="entry name" value="Multidrug resistance efflux transporter EmrE"/>
    <property type="match status" value="2"/>
</dbReference>
<dbReference type="RefSeq" id="WP_100424543.1">
    <property type="nucleotide sequence ID" value="NZ_PGEX01000001.1"/>
</dbReference>
<evidence type="ECO:0000256" key="4">
    <source>
        <dbReference type="ARBA" id="ARBA00022989"/>
    </source>
</evidence>
<evidence type="ECO:0000256" key="6">
    <source>
        <dbReference type="SAM" id="Phobius"/>
    </source>
</evidence>
<keyword evidence="4 6" id="KW-1133">Transmembrane helix</keyword>
<evidence type="ECO:0000256" key="5">
    <source>
        <dbReference type="ARBA" id="ARBA00023136"/>
    </source>
</evidence>
<feature type="transmembrane region" description="Helical" evidence="6">
    <location>
        <begin position="124"/>
        <end position="141"/>
    </location>
</feature>
<dbReference type="Proteomes" id="UP000231134">
    <property type="component" value="Unassembled WGS sequence"/>
</dbReference>
<comment type="subcellular location">
    <subcellularLocation>
        <location evidence="1">Membrane</location>
        <topology evidence="1">Multi-pass membrane protein</topology>
    </subcellularLocation>
</comment>
<feature type="transmembrane region" description="Helical" evidence="6">
    <location>
        <begin position="39"/>
        <end position="57"/>
    </location>
</feature>
<dbReference type="OrthoDB" id="9806740at2"/>
<dbReference type="Pfam" id="PF00892">
    <property type="entry name" value="EamA"/>
    <property type="match status" value="2"/>
</dbReference>
<comment type="similarity">
    <text evidence="2">Belongs to the EamA transporter family.</text>
</comment>
<dbReference type="PANTHER" id="PTHR32322">
    <property type="entry name" value="INNER MEMBRANE TRANSPORTER"/>
    <property type="match status" value="1"/>
</dbReference>
<evidence type="ECO:0000259" key="7">
    <source>
        <dbReference type="Pfam" id="PF00892"/>
    </source>
</evidence>
<accession>A0A2M9A412</accession>
<evidence type="ECO:0000313" key="9">
    <source>
        <dbReference type="Proteomes" id="UP000231134"/>
    </source>
</evidence>
<keyword evidence="5 6" id="KW-0472">Membrane</keyword>
<feature type="domain" description="EamA" evidence="7">
    <location>
        <begin position="150"/>
        <end position="285"/>
    </location>
</feature>